<dbReference type="Gene3D" id="3.40.50.300">
    <property type="entry name" value="P-loop containing nucleotide triphosphate hydrolases"/>
    <property type="match status" value="1"/>
</dbReference>
<evidence type="ECO:0000259" key="9">
    <source>
        <dbReference type="PROSITE" id="PS51722"/>
    </source>
</evidence>
<dbReference type="InterPro" id="IPR036390">
    <property type="entry name" value="WH_DNA-bd_sf"/>
</dbReference>
<keyword evidence="5" id="KW-0648">Protein biosynthesis</keyword>
<keyword evidence="11" id="KW-1185">Reference proteome</keyword>
<name>A0ABQ3UMH7_9CHLR</name>
<proteinExistence type="predicted"/>
<dbReference type="EMBL" id="BNJG01000001">
    <property type="protein sequence ID" value="GHO53887.1"/>
    <property type="molecule type" value="Genomic_DNA"/>
</dbReference>
<evidence type="ECO:0000256" key="6">
    <source>
        <dbReference type="ARBA" id="ARBA00023134"/>
    </source>
</evidence>
<dbReference type="SUPFAM" id="SSF52540">
    <property type="entry name" value="P-loop containing nucleoside triphosphate hydrolases"/>
    <property type="match status" value="1"/>
</dbReference>
<comment type="caution">
    <text evidence="10">The sequence shown here is derived from an EMBL/GenBank/DDBJ whole genome shotgun (WGS) entry which is preliminary data.</text>
</comment>
<dbReference type="Proteomes" id="UP000654345">
    <property type="component" value="Unassembled WGS sequence"/>
</dbReference>
<dbReference type="InterPro" id="IPR027417">
    <property type="entry name" value="P-loop_NTPase"/>
</dbReference>
<evidence type="ECO:0000256" key="1">
    <source>
        <dbReference type="ARBA" id="ARBA00004496"/>
    </source>
</evidence>
<dbReference type="Gene3D" id="2.40.30.10">
    <property type="entry name" value="Translation factors"/>
    <property type="match status" value="1"/>
</dbReference>
<dbReference type="CDD" id="cd04171">
    <property type="entry name" value="SelB"/>
    <property type="match status" value="1"/>
</dbReference>
<keyword evidence="6" id="KW-0342">GTP-binding</keyword>
<dbReference type="Pfam" id="PF09106">
    <property type="entry name" value="WHD_2nd_SelB"/>
    <property type="match status" value="1"/>
</dbReference>
<dbReference type="SUPFAM" id="SSF50465">
    <property type="entry name" value="EF-Tu/eEF-1alpha/eIF2-gamma C-terminal domain"/>
    <property type="match status" value="1"/>
</dbReference>
<dbReference type="InterPro" id="IPR009001">
    <property type="entry name" value="Transl_elong_EF1A/Init_IF2_C"/>
</dbReference>
<dbReference type="Gene3D" id="1.10.10.10">
    <property type="entry name" value="Winged helix-like DNA-binding domain superfamily/Winged helix DNA-binding domain"/>
    <property type="match status" value="1"/>
</dbReference>
<dbReference type="PROSITE" id="PS51722">
    <property type="entry name" value="G_TR_2"/>
    <property type="match status" value="1"/>
</dbReference>
<gene>
    <name evidence="10" type="ORF">KSB_23620</name>
</gene>
<dbReference type="Pfam" id="PF25461">
    <property type="entry name" value="Beta-barrel_SelB"/>
    <property type="match status" value="1"/>
</dbReference>
<feature type="domain" description="Tr-type G" evidence="9">
    <location>
        <begin position="1"/>
        <end position="170"/>
    </location>
</feature>
<dbReference type="InterPro" id="IPR057335">
    <property type="entry name" value="Beta-barrel_SelB"/>
</dbReference>
<dbReference type="PANTHER" id="PTHR43721:SF22">
    <property type="entry name" value="ELONGATION FACTOR TU, MITOCHONDRIAL"/>
    <property type="match status" value="1"/>
</dbReference>
<dbReference type="RefSeq" id="WP_201370657.1">
    <property type="nucleotide sequence ID" value="NZ_BNJG01000001.1"/>
</dbReference>
<evidence type="ECO:0000256" key="7">
    <source>
        <dbReference type="ARBA" id="ARBA00025526"/>
    </source>
</evidence>
<dbReference type="NCBIfam" id="TIGR00475">
    <property type="entry name" value="selB"/>
    <property type="match status" value="1"/>
</dbReference>
<dbReference type="InterPro" id="IPR009000">
    <property type="entry name" value="Transl_B-barrel_sf"/>
</dbReference>
<dbReference type="Pfam" id="PF03144">
    <property type="entry name" value="GTP_EFTU_D2"/>
    <property type="match status" value="1"/>
</dbReference>
<dbReference type="PRINTS" id="PR00315">
    <property type="entry name" value="ELONGATNFCT"/>
</dbReference>
<sequence length="679" mass="75363">MSCIGTAGHVDHGKSTLVEALTGIDPDRLVEEKERGMTIDLGFAWLKLPQGREVSIVDVPGHEAFIKNMLAGVGGIDAALLVVAADEGIMPQTREHLAILDLLRVRHGVVAITKADLVDEEWLELVREEVAQQISPTTLSGAAILPVSAYTGQGLPQLLAELEHLLDEAEARQDIARPRLPIDRVFTLTGFGTVVTGTLLDGSLRQGQEVEVLPGGQKSRVRSLQMHKQSRDVVYPGSRVAINLPGIARTELKRGDVVVLPGQLRSTLLLDARISLLADTERSLTHNTQVEFYCGSQEIPARVRLLDTDELQPGESCWAQLRLSRPAVTARRDAFILRIPSPSLTIGGGEVVDVHPRYHRRFQQPVLAALEQLQQGTPEELVLAALDRRAITARAGRAKPGEASRLEARTLIGLQGYELTEVARLANLAEDVTWQALKSLLIEERVRHIGTKSVAGDKDEGTRGLWFARSIWNILIEESSRLLANYHRQYPLRNGLAKEEWRTRLNLSARQVNDIFMALFEEGVLELADQETSASRPMSLLRLPDFKPRFTDAQQRQVEVLERTFRKQPFAPPVLGEAEKLADPEVVAALIEQGRLVKVSESVLFLHETYDEAISRLVRYMSTHETMTAAEARDVLDTSRKYIVPLLEHLDILRITRRAGDVRMLAPGSNARLPVPRAE</sequence>
<dbReference type="InterPro" id="IPR015191">
    <property type="entry name" value="SelB_WHD4"/>
</dbReference>
<comment type="subcellular location">
    <subcellularLocation>
        <location evidence="1">Cytoplasm</location>
    </subcellularLocation>
</comment>
<dbReference type="SUPFAM" id="SSF50447">
    <property type="entry name" value="Translation proteins"/>
    <property type="match status" value="1"/>
</dbReference>
<dbReference type="InterPro" id="IPR050055">
    <property type="entry name" value="EF-Tu_GTPase"/>
</dbReference>
<dbReference type="InterPro" id="IPR036388">
    <property type="entry name" value="WH-like_DNA-bd_sf"/>
</dbReference>
<evidence type="ECO:0000256" key="2">
    <source>
        <dbReference type="ARBA" id="ARBA00015953"/>
    </source>
</evidence>
<comment type="function">
    <text evidence="7">Translation factor necessary for the incorporation of selenocysteine into proteins. It probably replaces EF-Tu for the insertion of selenocysteine directed by the UGA codon. SelB binds GTP and GDP.</text>
</comment>
<dbReference type="Pfam" id="PF00009">
    <property type="entry name" value="GTP_EFTU"/>
    <property type="match status" value="1"/>
</dbReference>
<evidence type="ECO:0000256" key="3">
    <source>
        <dbReference type="ARBA" id="ARBA00022490"/>
    </source>
</evidence>
<dbReference type="Gene3D" id="1.10.10.2770">
    <property type="match status" value="1"/>
</dbReference>
<keyword evidence="4" id="KW-0547">Nucleotide-binding</keyword>
<evidence type="ECO:0000313" key="11">
    <source>
        <dbReference type="Proteomes" id="UP000654345"/>
    </source>
</evidence>
<dbReference type="InterPro" id="IPR004161">
    <property type="entry name" value="EFTu-like_2"/>
</dbReference>
<evidence type="ECO:0000256" key="8">
    <source>
        <dbReference type="ARBA" id="ARBA00031615"/>
    </source>
</evidence>
<evidence type="ECO:0000256" key="4">
    <source>
        <dbReference type="ARBA" id="ARBA00022741"/>
    </source>
</evidence>
<organism evidence="10 11">
    <name type="scientific">Ktedonobacter robiniae</name>
    <dbReference type="NCBI Taxonomy" id="2778365"/>
    <lineage>
        <taxon>Bacteria</taxon>
        <taxon>Bacillati</taxon>
        <taxon>Chloroflexota</taxon>
        <taxon>Ktedonobacteria</taxon>
        <taxon>Ktedonobacterales</taxon>
        <taxon>Ktedonobacteraceae</taxon>
        <taxon>Ktedonobacter</taxon>
    </lineage>
</organism>
<evidence type="ECO:0000256" key="5">
    <source>
        <dbReference type="ARBA" id="ARBA00022917"/>
    </source>
</evidence>
<accession>A0ABQ3UMH7</accession>
<keyword evidence="3" id="KW-0963">Cytoplasm</keyword>
<reference evidence="10 11" key="1">
    <citation type="journal article" date="2021" name="Int. J. Syst. Evol. Microbiol.">
        <title>Reticulibacter mediterranei gen. nov., sp. nov., within the new family Reticulibacteraceae fam. nov., and Ktedonospora formicarum gen. nov., sp. nov., Ktedonobacter robiniae sp. nov., Dictyobacter formicarum sp. nov. and Dictyobacter arantiisoli sp. nov., belonging to the class Ktedonobacteria.</title>
        <authorList>
            <person name="Yabe S."/>
            <person name="Zheng Y."/>
            <person name="Wang C.M."/>
            <person name="Sakai Y."/>
            <person name="Abe K."/>
            <person name="Yokota A."/>
            <person name="Donadio S."/>
            <person name="Cavaletti L."/>
            <person name="Monciardini P."/>
        </authorList>
    </citation>
    <scope>NUCLEOTIDE SEQUENCE [LARGE SCALE GENOMIC DNA]</scope>
    <source>
        <strain evidence="10 11">SOSP1-30</strain>
    </source>
</reference>
<dbReference type="InterPro" id="IPR000795">
    <property type="entry name" value="T_Tr_GTP-bd_dom"/>
</dbReference>
<dbReference type="InterPro" id="IPR004535">
    <property type="entry name" value="Transl_elong_SelB"/>
</dbReference>
<dbReference type="CDD" id="cd15491">
    <property type="entry name" value="selB_III"/>
    <property type="match status" value="1"/>
</dbReference>
<dbReference type="InterPro" id="IPR015190">
    <property type="entry name" value="Elong_fac_SelB-wing-hlx_typ-2"/>
</dbReference>
<dbReference type="SUPFAM" id="SSF46785">
    <property type="entry name" value="Winged helix' DNA-binding domain"/>
    <property type="match status" value="2"/>
</dbReference>
<dbReference type="Pfam" id="PF09107">
    <property type="entry name" value="WHD_3rd_SelB"/>
    <property type="match status" value="1"/>
</dbReference>
<protein>
    <recommendedName>
        <fullName evidence="2">Selenocysteine-specific elongation factor</fullName>
    </recommendedName>
    <alternativeName>
        <fullName evidence="8">SelB translation factor</fullName>
    </alternativeName>
</protein>
<dbReference type="CDD" id="cd03696">
    <property type="entry name" value="SelB_II"/>
    <property type="match status" value="1"/>
</dbReference>
<evidence type="ECO:0000313" key="10">
    <source>
        <dbReference type="EMBL" id="GHO53887.1"/>
    </source>
</evidence>
<dbReference type="PANTHER" id="PTHR43721">
    <property type="entry name" value="ELONGATION FACTOR TU-RELATED"/>
    <property type="match status" value="1"/>
</dbReference>